<dbReference type="InParanoid" id="C3XPD3"/>
<evidence type="ECO:0000256" key="6">
    <source>
        <dbReference type="ARBA" id="ARBA00023015"/>
    </source>
</evidence>
<evidence type="ECO:0000256" key="3">
    <source>
        <dbReference type="ARBA" id="ARBA00022737"/>
    </source>
</evidence>
<dbReference type="FunFam" id="3.30.160.60:FF:000032">
    <property type="entry name" value="Krueppel-like factor 4"/>
    <property type="match status" value="1"/>
</dbReference>
<feature type="domain" description="C2H2-type" evidence="10">
    <location>
        <begin position="449"/>
        <end position="476"/>
    </location>
</feature>
<dbReference type="InterPro" id="IPR013087">
    <property type="entry name" value="Znf_C2H2_type"/>
</dbReference>
<dbReference type="PANTHER" id="PTHR24394:SF44">
    <property type="entry name" value="ZINC FINGER PROTEIN 271-LIKE"/>
    <property type="match status" value="1"/>
</dbReference>
<feature type="domain" description="C2H2-type" evidence="10">
    <location>
        <begin position="391"/>
        <end position="420"/>
    </location>
</feature>
<dbReference type="FunFam" id="3.30.160.60:FF:002104">
    <property type="entry name" value="Si:ch211-266d19.4"/>
    <property type="match status" value="2"/>
</dbReference>
<name>C3XPD3_BRAFL</name>
<keyword evidence="7" id="KW-0804">Transcription</keyword>
<organism evidence="11">
    <name type="scientific">Branchiostoma floridae</name>
    <name type="common">Florida lancelet</name>
    <name type="synonym">Amphioxus</name>
    <dbReference type="NCBI Taxonomy" id="7739"/>
    <lineage>
        <taxon>Eukaryota</taxon>
        <taxon>Metazoa</taxon>
        <taxon>Chordata</taxon>
        <taxon>Cephalochordata</taxon>
        <taxon>Leptocardii</taxon>
        <taxon>Amphioxiformes</taxon>
        <taxon>Branchiostomatidae</taxon>
        <taxon>Branchiostoma</taxon>
    </lineage>
</organism>
<evidence type="ECO:0000256" key="1">
    <source>
        <dbReference type="ARBA" id="ARBA00004123"/>
    </source>
</evidence>
<gene>
    <name evidence="11" type="ORF">BRAFLDRAFT_124172</name>
</gene>
<keyword evidence="6" id="KW-0805">Transcription regulation</keyword>
<dbReference type="SMART" id="SM00355">
    <property type="entry name" value="ZnF_C2H2"/>
    <property type="match status" value="9"/>
</dbReference>
<comment type="subcellular location">
    <subcellularLocation>
        <location evidence="1">Nucleus</location>
    </subcellularLocation>
</comment>
<feature type="domain" description="C2H2-type" evidence="10">
    <location>
        <begin position="477"/>
        <end position="504"/>
    </location>
</feature>
<dbReference type="PROSITE" id="PS50157">
    <property type="entry name" value="ZINC_FINGER_C2H2_2"/>
    <property type="match status" value="9"/>
</dbReference>
<dbReference type="FunFam" id="3.30.160.60:FF:000912">
    <property type="entry name" value="Zinc finger protein 660"/>
    <property type="match status" value="1"/>
</dbReference>
<dbReference type="Gene3D" id="3.30.160.60">
    <property type="entry name" value="Classic Zinc Finger"/>
    <property type="match status" value="9"/>
</dbReference>
<proteinExistence type="predicted"/>
<keyword evidence="4 9" id="KW-0863">Zinc-finger</keyword>
<feature type="domain" description="C2H2-type" evidence="10">
    <location>
        <begin position="533"/>
        <end position="561"/>
    </location>
</feature>
<evidence type="ECO:0000256" key="8">
    <source>
        <dbReference type="ARBA" id="ARBA00023242"/>
    </source>
</evidence>
<protein>
    <recommendedName>
        <fullName evidence="10">C2H2-type domain-containing protein</fullName>
    </recommendedName>
</protein>
<keyword evidence="2" id="KW-0479">Metal-binding</keyword>
<dbReference type="GO" id="GO:0008270">
    <property type="term" value="F:zinc ion binding"/>
    <property type="evidence" value="ECO:0007669"/>
    <property type="project" value="UniProtKB-KW"/>
</dbReference>
<evidence type="ECO:0000256" key="9">
    <source>
        <dbReference type="PROSITE-ProRule" id="PRU00042"/>
    </source>
</evidence>
<feature type="domain" description="C2H2-type" evidence="10">
    <location>
        <begin position="421"/>
        <end position="448"/>
    </location>
</feature>
<keyword evidence="5" id="KW-0862">Zinc</keyword>
<evidence type="ECO:0000259" key="10">
    <source>
        <dbReference type="PROSITE" id="PS50157"/>
    </source>
</evidence>
<evidence type="ECO:0000256" key="2">
    <source>
        <dbReference type="ARBA" id="ARBA00022723"/>
    </source>
</evidence>
<dbReference type="PROSITE" id="PS00028">
    <property type="entry name" value="ZINC_FINGER_C2H2_1"/>
    <property type="match status" value="8"/>
</dbReference>
<dbReference type="eggNOG" id="KOG1721">
    <property type="taxonomic scope" value="Eukaryota"/>
</dbReference>
<feature type="domain" description="C2H2-type" evidence="10">
    <location>
        <begin position="363"/>
        <end position="390"/>
    </location>
</feature>
<dbReference type="FunFam" id="3.30.160.60:FF:000446">
    <property type="entry name" value="Zinc finger protein"/>
    <property type="match status" value="2"/>
</dbReference>
<feature type="domain" description="C2H2-type" evidence="10">
    <location>
        <begin position="335"/>
        <end position="364"/>
    </location>
</feature>
<feature type="domain" description="C2H2-type" evidence="10">
    <location>
        <begin position="306"/>
        <end position="334"/>
    </location>
</feature>
<dbReference type="AlphaFoldDB" id="C3XPD3"/>
<feature type="domain" description="C2H2-type" evidence="10">
    <location>
        <begin position="505"/>
        <end position="532"/>
    </location>
</feature>
<dbReference type="PANTHER" id="PTHR24394">
    <property type="entry name" value="ZINC FINGER PROTEIN"/>
    <property type="match status" value="1"/>
</dbReference>
<evidence type="ECO:0000256" key="4">
    <source>
        <dbReference type="ARBA" id="ARBA00022771"/>
    </source>
</evidence>
<dbReference type="GO" id="GO:0005634">
    <property type="term" value="C:nucleus"/>
    <property type="evidence" value="ECO:0007669"/>
    <property type="project" value="UniProtKB-SubCell"/>
</dbReference>
<evidence type="ECO:0000256" key="7">
    <source>
        <dbReference type="ARBA" id="ARBA00023163"/>
    </source>
</evidence>
<sequence length="600" mass="68055">MISLGVVDRSISRSMFVFDLRAVHEMQKVHYCIVGQNCSTSPSTKPYTMIVYVPMNTFRQLQCGVGSPILHNNTVVDLADCFELQFSTCAYGTPCQVFCPVSANASYRIWNKNGDEFQPCKSEDCLSELSDSWKPDGGNSTILPVRLHAGGIHECRADDDFGNLKLTYIYMTAPPGEDDDKEMKTTTAEPATTLTIPSRTGAETTTGAQLTKAVPMMAPAGGIGDIFINLKALNEVQECTVYHSTIMENRPVITQGLVENAEELGRCFNLATNSMEIQIQSNTCGRTHLESHSTEAGDQTRPENLHKCEECSRHFTKQCLLKRHMQRVHTKEKPFHCDHEGCDEQFRLFVELKRHMRVHAKPFQCQECDKQFLRLGLLKKHMVSHSDQTPFQCDHHGCGKQFRRKGELKKHLLTHTDVKPYQCEVCGKQSRLMGDLKKHMLTHTGEKPHRCEECGKQFTQTASLKKHLRSHTGEKPFQCEKCGMQFTQMGSLKVHARTHTDEKPYMCETCGKRCRQLSNLKEHMMTHTGEKPYICQVCGRQVRHMSALKKHIMRNHASKQYLGIVTINNMSGPLRKVKDYKIKTVADVCVRGCDICYVKL</sequence>
<evidence type="ECO:0000313" key="11">
    <source>
        <dbReference type="EMBL" id="EEN69804.1"/>
    </source>
</evidence>
<evidence type="ECO:0000256" key="5">
    <source>
        <dbReference type="ARBA" id="ARBA00022833"/>
    </source>
</evidence>
<reference evidence="11" key="1">
    <citation type="journal article" date="2008" name="Nature">
        <title>The amphioxus genome and the evolution of the chordate karyotype.</title>
        <authorList>
            <consortium name="US DOE Joint Genome Institute (JGI-PGF)"/>
            <person name="Putnam N.H."/>
            <person name="Butts T."/>
            <person name="Ferrier D.E.K."/>
            <person name="Furlong R.F."/>
            <person name="Hellsten U."/>
            <person name="Kawashima T."/>
            <person name="Robinson-Rechavi M."/>
            <person name="Shoguchi E."/>
            <person name="Terry A."/>
            <person name="Yu J.-K."/>
            <person name="Benito-Gutierrez E.L."/>
            <person name="Dubchak I."/>
            <person name="Garcia-Fernandez J."/>
            <person name="Gibson-Brown J.J."/>
            <person name="Grigoriev I.V."/>
            <person name="Horton A.C."/>
            <person name="de Jong P.J."/>
            <person name="Jurka J."/>
            <person name="Kapitonov V.V."/>
            <person name="Kohara Y."/>
            <person name="Kuroki Y."/>
            <person name="Lindquist E."/>
            <person name="Lucas S."/>
            <person name="Osoegawa K."/>
            <person name="Pennacchio L.A."/>
            <person name="Salamov A.A."/>
            <person name="Satou Y."/>
            <person name="Sauka-Spengler T."/>
            <person name="Schmutz J."/>
            <person name="Shin-I T."/>
            <person name="Toyoda A."/>
            <person name="Bronner-Fraser M."/>
            <person name="Fujiyama A."/>
            <person name="Holland L.Z."/>
            <person name="Holland P.W.H."/>
            <person name="Satoh N."/>
            <person name="Rokhsar D.S."/>
        </authorList>
    </citation>
    <scope>NUCLEOTIDE SEQUENCE [LARGE SCALE GENOMIC DNA]</scope>
    <source>
        <strain evidence="11">S238N-H82</strain>
        <tissue evidence="11">Testes</tissue>
    </source>
</reference>
<keyword evidence="8" id="KW-0539">Nucleus</keyword>
<dbReference type="EMBL" id="GG666451">
    <property type="protein sequence ID" value="EEN69804.1"/>
    <property type="molecule type" value="Genomic_DNA"/>
</dbReference>
<dbReference type="FunFam" id="3.30.160.60:FF:000125">
    <property type="entry name" value="Putative zinc finger protein 143"/>
    <property type="match status" value="1"/>
</dbReference>
<dbReference type="SUPFAM" id="SSF57667">
    <property type="entry name" value="beta-beta-alpha zinc fingers"/>
    <property type="match status" value="4"/>
</dbReference>
<dbReference type="InterPro" id="IPR036236">
    <property type="entry name" value="Znf_C2H2_sf"/>
</dbReference>
<accession>C3XPD3</accession>
<keyword evidence="3" id="KW-0677">Repeat</keyword>
<dbReference type="Pfam" id="PF00096">
    <property type="entry name" value="zf-C2H2"/>
    <property type="match status" value="7"/>
</dbReference>